<dbReference type="GO" id="GO:0050218">
    <property type="term" value="F:propionate-CoA ligase activity"/>
    <property type="evidence" value="ECO:0007669"/>
    <property type="project" value="TreeGrafter"/>
</dbReference>
<evidence type="ECO:0000256" key="1">
    <source>
        <dbReference type="ARBA" id="ARBA00006432"/>
    </source>
</evidence>
<dbReference type="AlphaFoldDB" id="A0AAD1U767"/>
<feature type="domain" description="Acetyl-coenzyme A synthetase N-terminal" evidence="4">
    <location>
        <begin position="17"/>
        <end position="73"/>
    </location>
</feature>
<name>A0AAD1U767_EUPCR</name>
<dbReference type="InterPro" id="IPR032387">
    <property type="entry name" value="ACAS_N"/>
</dbReference>
<protein>
    <recommendedName>
        <fullName evidence="7">Propionate--CoA ligase</fullName>
    </recommendedName>
</protein>
<feature type="domain" description="AMP-dependent synthetase/ligase" evidence="2">
    <location>
        <begin position="77"/>
        <end position="465"/>
    </location>
</feature>
<evidence type="ECO:0000259" key="2">
    <source>
        <dbReference type="Pfam" id="PF00501"/>
    </source>
</evidence>
<dbReference type="InterPro" id="IPR025110">
    <property type="entry name" value="AMP-bd_C"/>
</dbReference>
<feature type="domain" description="AMP-binding enzyme C-terminal" evidence="3">
    <location>
        <begin position="532"/>
        <end position="609"/>
    </location>
</feature>
<dbReference type="PANTHER" id="PTHR43347">
    <property type="entry name" value="ACYL-COA SYNTHETASE"/>
    <property type="match status" value="1"/>
</dbReference>
<keyword evidence="6" id="KW-1185">Reference proteome</keyword>
<sequence>MEDLTMNKHRTFHSELYDEMYKEASGDDTREDFWRKQAEKVHWDRFPETILDDSNAPFFKWYPDGMINICYNAIDRHVVEGRGDQDALIWDSAYTKSTKKFTFSEVQDRVSRLAKILVNTFEVTQGDRVLIYMPMIPEAAFAMLACARIGAIHSVVFGGFAAPELSNRIDDCKPKMIITASCGLEPNKIIRYTPIVDEALEISKLTDLRRLIVQRHDVVFETKLNKDLYLDYYELMAETETGIDCVPVPANQELYILYTSGTTGQPKGIVRDTGGTTVALNYIMDIVFNLQIGDTWFSGSDVGWVVGHSFIVYGPLIRGTTTIFYEGKPVMTPDPGAFWRIVEQYKPHSIYCAPTAIRIIKKCDYNGEYIKKYDTSSLKSILLVGERCDPDTINWLEDKFPDVLLNDTWWQTETGWPICSNYGNLHAFPTNPGSCTKVVPGYVVEILDDDNVPVDPPQLGKVSIKFPLPPSFMLTLWGNDEAFKEKYFSDSPGYYTTGDAGYFNDAGYLHIMTRVDDVINTAGHRLSTGRFEEVVNEHPHIVESACIGVWDTVRGEQPVALVIPATGAEFNPEDLKKEIIAKVRKDIGAFARLGGVLIVTRLPKTRSGKILRGTIKSIANKKHFKVPATIEDETVLKEIEDALATLAG</sequence>
<accession>A0AAD1U767</accession>
<dbReference type="InterPro" id="IPR000873">
    <property type="entry name" value="AMP-dep_synth/lig_dom"/>
</dbReference>
<dbReference type="Gene3D" id="3.40.50.12780">
    <property type="entry name" value="N-terminal domain of ligase-like"/>
    <property type="match status" value="1"/>
</dbReference>
<dbReference type="PROSITE" id="PS00455">
    <property type="entry name" value="AMP_BINDING"/>
    <property type="match status" value="1"/>
</dbReference>
<evidence type="ECO:0008006" key="7">
    <source>
        <dbReference type="Google" id="ProtNLM"/>
    </source>
</evidence>
<dbReference type="InterPro" id="IPR042099">
    <property type="entry name" value="ANL_N_sf"/>
</dbReference>
<gene>
    <name evidence="5" type="ORF">ECRASSUSDP1_LOCUS2717</name>
</gene>
<proteinExistence type="inferred from homology"/>
<reference evidence="5" key="1">
    <citation type="submission" date="2023-07" db="EMBL/GenBank/DDBJ databases">
        <authorList>
            <consortium name="AG Swart"/>
            <person name="Singh M."/>
            <person name="Singh A."/>
            <person name="Seah K."/>
            <person name="Emmerich C."/>
        </authorList>
    </citation>
    <scope>NUCLEOTIDE SEQUENCE</scope>
    <source>
        <strain evidence="5">DP1</strain>
    </source>
</reference>
<dbReference type="Gene3D" id="3.30.300.30">
    <property type="match status" value="1"/>
</dbReference>
<dbReference type="InterPro" id="IPR045851">
    <property type="entry name" value="AMP-bd_C_sf"/>
</dbReference>
<evidence type="ECO:0000259" key="3">
    <source>
        <dbReference type="Pfam" id="PF13193"/>
    </source>
</evidence>
<dbReference type="SUPFAM" id="SSF56801">
    <property type="entry name" value="Acetyl-CoA synthetase-like"/>
    <property type="match status" value="1"/>
</dbReference>
<dbReference type="Pfam" id="PF13193">
    <property type="entry name" value="AMP-binding_C"/>
    <property type="match status" value="1"/>
</dbReference>
<evidence type="ECO:0000313" key="6">
    <source>
        <dbReference type="Proteomes" id="UP001295684"/>
    </source>
</evidence>
<dbReference type="PANTHER" id="PTHR43347:SF3">
    <property type="entry name" value="ACYL-COA SYNTHETASE SHORT-CHAIN FAMILY MEMBER 3, MITOCHONDRIAL"/>
    <property type="match status" value="1"/>
</dbReference>
<dbReference type="InterPro" id="IPR020845">
    <property type="entry name" value="AMP-binding_CS"/>
</dbReference>
<evidence type="ECO:0000259" key="4">
    <source>
        <dbReference type="Pfam" id="PF16177"/>
    </source>
</evidence>
<dbReference type="EMBL" id="CAMPGE010002597">
    <property type="protein sequence ID" value="CAI2361406.1"/>
    <property type="molecule type" value="Genomic_DNA"/>
</dbReference>
<dbReference type="Proteomes" id="UP001295684">
    <property type="component" value="Unassembled WGS sequence"/>
</dbReference>
<comment type="caution">
    <text evidence="5">The sequence shown here is derived from an EMBL/GenBank/DDBJ whole genome shotgun (WGS) entry which is preliminary data.</text>
</comment>
<evidence type="ECO:0000313" key="5">
    <source>
        <dbReference type="EMBL" id="CAI2361406.1"/>
    </source>
</evidence>
<comment type="similarity">
    <text evidence="1">Belongs to the ATP-dependent AMP-binding enzyme family.</text>
</comment>
<dbReference type="Pfam" id="PF16177">
    <property type="entry name" value="ACAS_N"/>
    <property type="match status" value="1"/>
</dbReference>
<organism evidence="5 6">
    <name type="scientific">Euplotes crassus</name>
    <dbReference type="NCBI Taxonomy" id="5936"/>
    <lineage>
        <taxon>Eukaryota</taxon>
        <taxon>Sar</taxon>
        <taxon>Alveolata</taxon>
        <taxon>Ciliophora</taxon>
        <taxon>Intramacronucleata</taxon>
        <taxon>Spirotrichea</taxon>
        <taxon>Hypotrichia</taxon>
        <taxon>Euplotida</taxon>
        <taxon>Euplotidae</taxon>
        <taxon>Moneuplotes</taxon>
    </lineage>
</organism>
<dbReference type="Pfam" id="PF00501">
    <property type="entry name" value="AMP-binding"/>
    <property type="match status" value="1"/>
</dbReference>